<dbReference type="GeneID" id="85314115"/>
<reference evidence="4" key="1">
    <citation type="submission" date="2023-06" db="EMBL/GenBank/DDBJ databases">
        <title>Genome-scale phylogeny and comparative genomics of the fungal order Sordariales.</title>
        <authorList>
            <consortium name="Lawrence Berkeley National Laboratory"/>
            <person name="Hensen N."/>
            <person name="Bonometti L."/>
            <person name="Westerberg I."/>
            <person name="Brannstrom I.O."/>
            <person name="Guillou S."/>
            <person name="Cros-Aarteil S."/>
            <person name="Calhoun S."/>
            <person name="Haridas S."/>
            <person name="Kuo A."/>
            <person name="Mondo S."/>
            <person name="Pangilinan J."/>
            <person name="Riley R."/>
            <person name="Labutti K."/>
            <person name="Andreopoulos B."/>
            <person name="Lipzen A."/>
            <person name="Chen C."/>
            <person name="Yanf M."/>
            <person name="Daum C."/>
            <person name="Ng V."/>
            <person name="Clum A."/>
            <person name="Steindorff A."/>
            <person name="Ohm R."/>
            <person name="Martin F."/>
            <person name="Silar P."/>
            <person name="Natvig D."/>
            <person name="Lalanne C."/>
            <person name="Gautier V."/>
            <person name="Ament-Velasquez S.L."/>
            <person name="Kruys A."/>
            <person name="Hutchinson M.I."/>
            <person name="Powell A.J."/>
            <person name="Barry K."/>
            <person name="Miller A.N."/>
            <person name="Grigoriev I.V."/>
            <person name="Debuchy R."/>
            <person name="Gladieux P."/>
            <person name="Thoren M.H."/>
            <person name="Johannesson H."/>
        </authorList>
    </citation>
    <scope>NUCLEOTIDE SEQUENCE</scope>
    <source>
        <strain evidence="4">8032-3</strain>
    </source>
</reference>
<feature type="compositionally biased region" description="Low complexity" evidence="3">
    <location>
        <begin position="552"/>
        <end position="567"/>
    </location>
</feature>
<protein>
    <submittedName>
        <fullName evidence="4">Chromatin remodelling complex Rsc7/Swp82 subunit-domain-containing protein</fullName>
    </submittedName>
</protein>
<name>A0AAJ0C875_9PEZI</name>
<keyword evidence="2" id="KW-0804">Transcription</keyword>
<dbReference type="EMBL" id="MU839002">
    <property type="protein sequence ID" value="KAK1769491.1"/>
    <property type="molecule type" value="Genomic_DNA"/>
</dbReference>
<feature type="compositionally biased region" description="Polar residues" evidence="3">
    <location>
        <begin position="513"/>
        <end position="531"/>
    </location>
</feature>
<dbReference type="InterPro" id="IPR013933">
    <property type="entry name" value="CRC_Rsc7/Swp82"/>
</dbReference>
<feature type="region of interest" description="Disordered" evidence="3">
    <location>
        <begin position="422"/>
        <end position="471"/>
    </location>
</feature>
<feature type="compositionally biased region" description="Polar residues" evidence="3">
    <location>
        <begin position="604"/>
        <end position="613"/>
    </location>
</feature>
<dbReference type="AlphaFoldDB" id="A0AAJ0C875"/>
<dbReference type="GO" id="GO:0031490">
    <property type="term" value="F:chromatin DNA binding"/>
    <property type="evidence" value="ECO:0007669"/>
    <property type="project" value="TreeGrafter"/>
</dbReference>
<feature type="compositionally biased region" description="Polar residues" evidence="3">
    <location>
        <begin position="425"/>
        <end position="471"/>
    </location>
</feature>
<evidence type="ECO:0000256" key="3">
    <source>
        <dbReference type="SAM" id="MobiDB-lite"/>
    </source>
</evidence>
<evidence type="ECO:0000256" key="1">
    <source>
        <dbReference type="ARBA" id="ARBA00023015"/>
    </source>
</evidence>
<dbReference type="GO" id="GO:0016586">
    <property type="term" value="C:RSC-type complex"/>
    <property type="evidence" value="ECO:0007669"/>
    <property type="project" value="TreeGrafter"/>
</dbReference>
<feature type="region of interest" description="Disordered" evidence="3">
    <location>
        <begin position="484"/>
        <end position="641"/>
    </location>
</feature>
<evidence type="ECO:0000313" key="5">
    <source>
        <dbReference type="Proteomes" id="UP001244011"/>
    </source>
</evidence>
<dbReference type="PANTHER" id="PTHR22597">
    <property type="entry name" value="POLYCOMB GROUP PROTEIN"/>
    <property type="match status" value="1"/>
</dbReference>
<keyword evidence="5" id="KW-1185">Reference proteome</keyword>
<proteinExistence type="predicted"/>
<evidence type="ECO:0000256" key="2">
    <source>
        <dbReference type="ARBA" id="ARBA00023163"/>
    </source>
</evidence>
<dbReference type="PANTHER" id="PTHR22597:SF5">
    <property type="entry name" value="LOCALIZATION PROTEIN, PUTATIVE (AFU_ORTHOLOGUE AFUA_1G10600)-RELATED"/>
    <property type="match status" value="1"/>
</dbReference>
<dbReference type="Pfam" id="PF08624">
    <property type="entry name" value="CRC_subunit"/>
    <property type="match status" value="1"/>
</dbReference>
<feature type="compositionally biased region" description="Low complexity" evidence="3">
    <location>
        <begin position="83"/>
        <end position="95"/>
    </location>
</feature>
<comment type="caution">
    <text evidence="4">The sequence shown here is derived from an EMBL/GenBank/DDBJ whole genome shotgun (WGS) entry which is preliminary data.</text>
</comment>
<feature type="compositionally biased region" description="Low complexity" evidence="3">
    <location>
        <begin position="578"/>
        <end position="593"/>
    </location>
</feature>
<feature type="compositionally biased region" description="Polar residues" evidence="3">
    <location>
        <begin position="541"/>
        <end position="551"/>
    </location>
</feature>
<feature type="compositionally biased region" description="Polar residues" evidence="3">
    <location>
        <begin position="484"/>
        <end position="494"/>
    </location>
</feature>
<feature type="compositionally biased region" description="Polar residues" evidence="3">
    <location>
        <begin position="1"/>
        <end position="14"/>
    </location>
</feature>
<evidence type="ECO:0000313" key="4">
    <source>
        <dbReference type="EMBL" id="KAK1769491.1"/>
    </source>
</evidence>
<dbReference type="RefSeq" id="XP_060285704.1">
    <property type="nucleotide sequence ID" value="XM_060430928.1"/>
</dbReference>
<dbReference type="Proteomes" id="UP001244011">
    <property type="component" value="Unassembled WGS sequence"/>
</dbReference>
<feature type="compositionally biased region" description="Polar residues" evidence="3">
    <location>
        <begin position="96"/>
        <end position="106"/>
    </location>
</feature>
<keyword evidence="1" id="KW-0805">Transcription regulation</keyword>
<feature type="region of interest" description="Disordered" evidence="3">
    <location>
        <begin position="1"/>
        <end position="144"/>
    </location>
</feature>
<sequence length="641" mass="69351">MYSAQPNGADSATINPAALASPEVLNPGSRGTKRSRSPDTYQDPAQPGSAGDDGDKPRKRGRPMKSRAGGSVSEAPGQGPVAPLSQTLPPQTPQSHNAALPSQTPSYAAPQASPPKTTPKSTLKALPTVRDHTTDQLGPGGDEYLPREIDEAGEKKVMPNGQLLGGREYRCRTFLVPNRGDKLFMLATECARVLGYRDSYLLFNKNRSLFKIIANQVEKDDLVQQEILPFSYRSRQIAIVTARSMFRQFGSRVIVNGRRVRDDYWETKARKQGFTEADLAGEKRPGASKAREAAAEVSQHAALLGGPHGEIVYSNTPAQFGGAPQPQLVQPGMLGAPAGSSTRMPMITLGPDYSDNRSRDYSNILKAGPRQEITGPPYQDRTQPAPIAELNTQAHHAAEFNRTVNQQREMRNDYMQTLWRRPHEQPQSAAPVNQPTGTADSTVPSTTRPGQSPHAPSSGMSQPGIVPNQSPQMMMTAAPYSQSIHAHNQGSQPSMRGMAQAPHHNNPKPTEILSGSSGSIPQGAQSYTYPPNQMWPPTPQTPQHGYSAYTTQSQPSPHPQQQSAAPQLRHSGAGNQVQPGGMPYSGMPGMSQGYGAPPQGMYPTEQTPRQYMHQSAAGAPAVTQAWSQQNPAQWWTNQQPQ</sequence>
<gene>
    <name evidence="4" type="ORF">QBC33DRAFT_576695</name>
</gene>
<accession>A0AAJ0C875</accession>
<feature type="compositionally biased region" description="Polar residues" evidence="3">
    <location>
        <begin position="624"/>
        <end position="641"/>
    </location>
</feature>
<organism evidence="4 5">
    <name type="scientific">Phialemonium atrogriseum</name>
    <dbReference type="NCBI Taxonomy" id="1093897"/>
    <lineage>
        <taxon>Eukaryota</taxon>
        <taxon>Fungi</taxon>
        <taxon>Dikarya</taxon>
        <taxon>Ascomycota</taxon>
        <taxon>Pezizomycotina</taxon>
        <taxon>Sordariomycetes</taxon>
        <taxon>Sordariomycetidae</taxon>
        <taxon>Cephalothecales</taxon>
        <taxon>Cephalothecaceae</taxon>
        <taxon>Phialemonium</taxon>
    </lineage>
</organism>